<dbReference type="InterPro" id="IPR014716">
    <property type="entry name" value="Fibrinogen_a/b/g_C_1"/>
</dbReference>
<sequence length="204" mass="23996">MYELGHQKTENEHIYDLCDLPVEHKRKDEPTKVGRNNILVIERMKICLAAVIVSFVLFCIALSVLIVVIKTRNEAKIKQQMTARFNTMENLINKSFVEKARSKECADIDFIQDGIFLVYPNGENNPKHVYCVMQDNKKWTVIQRRFDFSVNFTKTWNEYKEGFGVASGEHWLGNEYIHVISTNGRHRARFILEKNWQRKVCRIL</sequence>
<keyword evidence="1" id="KW-0812">Transmembrane</keyword>
<protein>
    <submittedName>
        <fullName evidence="3">ANGPT1</fullName>
    </submittedName>
</protein>
<dbReference type="Proteomes" id="UP000507470">
    <property type="component" value="Unassembled WGS sequence"/>
</dbReference>
<dbReference type="Gene3D" id="3.90.215.10">
    <property type="entry name" value="Gamma Fibrinogen, chain A, domain 1"/>
    <property type="match status" value="1"/>
</dbReference>
<name>A0A6J7ZVJ0_MYTCO</name>
<feature type="domain" description="Fibrinogen C-terminal" evidence="2">
    <location>
        <begin position="96"/>
        <end position="204"/>
    </location>
</feature>
<evidence type="ECO:0000313" key="3">
    <source>
        <dbReference type="EMBL" id="CAC5356443.1"/>
    </source>
</evidence>
<dbReference type="InterPro" id="IPR002181">
    <property type="entry name" value="Fibrinogen_a/b/g_C_dom"/>
</dbReference>
<keyword evidence="4" id="KW-1185">Reference proteome</keyword>
<keyword evidence="1" id="KW-0472">Membrane</keyword>
<evidence type="ECO:0000259" key="2">
    <source>
        <dbReference type="PROSITE" id="PS51406"/>
    </source>
</evidence>
<reference evidence="3 4" key="1">
    <citation type="submission" date="2020-06" db="EMBL/GenBank/DDBJ databases">
        <authorList>
            <person name="Li R."/>
            <person name="Bekaert M."/>
        </authorList>
    </citation>
    <scope>NUCLEOTIDE SEQUENCE [LARGE SCALE GENOMIC DNA]</scope>
    <source>
        <strain evidence="4">wild</strain>
    </source>
</reference>
<dbReference type="GO" id="GO:0005615">
    <property type="term" value="C:extracellular space"/>
    <property type="evidence" value="ECO:0007669"/>
    <property type="project" value="TreeGrafter"/>
</dbReference>
<keyword evidence="1" id="KW-1133">Transmembrane helix</keyword>
<dbReference type="SUPFAM" id="SSF56496">
    <property type="entry name" value="Fibrinogen C-terminal domain-like"/>
    <property type="match status" value="1"/>
</dbReference>
<organism evidence="3 4">
    <name type="scientific">Mytilus coruscus</name>
    <name type="common">Sea mussel</name>
    <dbReference type="NCBI Taxonomy" id="42192"/>
    <lineage>
        <taxon>Eukaryota</taxon>
        <taxon>Metazoa</taxon>
        <taxon>Spiralia</taxon>
        <taxon>Lophotrochozoa</taxon>
        <taxon>Mollusca</taxon>
        <taxon>Bivalvia</taxon>
        <taxon>Autobranchia</taxon>
        <taxon>Pteriomorphia</taxon>
        <taxon>Mytilida</taxon>
        <taxon>Mytiloidea</taxon>
        <taxon>Mytilidae</taxon>
        <taxon>Mytilinae</taxon>
        <taxon>Mytilus</taxon>
    </lineage>
</organism>
<dbReference type="PROSITE" id="PS51406">
    <property type="entry name" value="FIBRINOGEN_C_2"/>
    <property type="match status" value="1"/>
</dbReference>
<proteinExistence type="predicted"/>
<dbReference type="OrthoDB" id="7972392at2759"/>
<feature type="transmembrane region" description="Helical" evidence="1">
    <location>
        <begin position="46"/>
        <end position="69"/>
    </location>
</feature>
<dbReference type="PANTHER" id="PTHR19143:SF327">
    <property type="entry name" value="FI21813P1-RELATED"/>
    <property type="match status" value="1"/>
</dbReference>
<dbReference type="SMART" id="SM00186">
    <property type="entry name" value="FBG"/>
    <property type="match status" value="1"/>
</dbReference>
<accession>A0A6J7ZVJ0</accession>
<dbReference type="AlphaFoldDB" id="A0A6J7ZVJ0"/>
<evidence type="ECO:0000256" key="1">
    <source>
        <dbReference type="SAM" id="Phobius"/>
    </source>
</evidence>
<evidence type="ECO:0000313" key="4">
    <source>
        <dbReference type="Proteomes" id="UP000507470"/>
    </source>
</evidence>
<dbReference type="InterPro" id="IPR036056">
    <property type="entry name" value="Fibrinogen-like_C"/>
</dbReference>
<dbReference type="Pfam" id="PF00147">
    <property type="entry name" value="Fibrinogen_C"/>
    <property type="match status" value="1"/>
</dbReference>
<gene>
    <name evidence="3" type="ORF">MCOR_600</name>
</gene>
<dbReference type="InterPro" id="IPR050373">
    <property type="entry name" value="Fibrinogen_C-term_domain"/>
</dbReference>
<dbReference type="EMBL" id="CACVKT020000155">
    <property type="protein sequence ID" value="CAC5356443.1"/>
    <property type="molecule type" value="Genomic_DNA"/>
</dbReference>
<dbReference type="PANTHER" id="PTHR19143">
    <property type="entry name" value="FIBRINOGEN/TENASCIN/ANGIOPOEITIN"/>
    <property type="match status" value="1"/>
</dbReference>